<dbReference type="Pfam" id="PF10096">
    <property type="entry name" value="DUF2334"/>
    <property type="match status" value="1"/>
</dbReference>
<proteinExistence type="predicted"/>
<dbReference type="InterPro" id="IPR011330">
    <property type="entry name" value="Glyco_hydro/deAcase_b/a-brl"/>
</dbReference>
<keyword evidence="3" id="KW-1185">Reference proteome</keyword>
<keyword evidence="1" id="KW-0472">Membrane</keyword>
<sequence length="591" mass="65972">MDSPSYRLSRKTKFGWISAALLVPIIAVGAIFWVTDDSLVPFENSALTEEFIHGVPAGVAAEDTSPILDTRYGNEGGTETLVVYDENAPEDVKADIYAILAANLATHFGMTEIRQLDEYKAGDINAYDALIYVGASYSTEVPTALLDDVRAGEVPVMWLGYNVSQLADRDAEAGVSFVDQYGWDPMNRVAVDGTVVDELEYGEHTVTRAVETGGSVNVPRELSDDVDVLATGYCHQENEPVVCAEGLDETSAPWVFRSDNLTVVTEIPFHYLNTNGLYTIYSDLYYELLDSDIEPVRQAAVRFEDVGPEANPQHLRDIADYLSSVDVPFQVAVVPVMVDVTPDGDDYYGLSLLDSPEVVEALKYMQERGGTLIQHGTTHQYSSDRNPYSVRSGEDYEFYAHRCSATEEPPYEWEECKQDSWIRKLGPVAADSIDDHKARMERGKEIMIEAGLGEPTVFETPHYSGSINSYLAMAEEYDARYDQVEYYGGSISHGEITPENSVSQVFPYSVNDIYGSTVYPENIENVTEVEQNNHAPRPPSSLLKRAENNLVVRESTASFYFHPFLDHDYLRQMVEGLQELDYEFVSVTDLR</sequence>
<dbReference type="Proteomes" id="UP001219037">
    <property type="component" value="Chromosome"/>
</dbReference>
<keyword evidence="1" id="KW-0812">Transmembrane</keyword>
<dbReference type="InterPro" id="IPR018763">
    <property type="entry name" value="DUF2334"/>
</dbReference>
<evidence type="ECO:0000313" key="2">
    <source>
        <dbReference type="EMBL" id="WFP16447.1"/>
    </source>
</evidence>
<evidence type="ECO:0000256" key="1">
    <source>
        <dbReference type="SAM" id="Phobius"/>
    </source>
</evidence>
<keyword evidence="1" id="KW-1133">Transmembrane helix</keyword>
<dbReference type="SUPFAM" id="SSF88713">
    <property type="entry name" value="Glycoside hydrolase/deacetylase"/>
    <property type="match status" value="1"/>
</dbReference>
<name>A0ABY8H5P5_9MICC</name>
<organism evidence="2 3">
    <name type="scientific">Citricoccus muralis</name>
    <dbReference type="NCBI Taxonomy" id="169134"/>
    <lineage>
        <taxon>Bacteria</taxon>
        <taxon>Bacillati</taxon>
        <taxon>Actinomycetota</taxon>
        <taxon>Actinomycetes</taxon>
        <taxon>Micrococcales</taxon>
        <taxon>Micrococcaceae</taxon>
        <taxon>Citricoccus</taxon>
    </lineage>
</organism>
<reference evidence="2 3" key="1">
    <citation type="submission" date="2023-04" db="EMBL/GenBank/DDBJ databases">
        <title>Funneling lignin-derived compounds into biodiesel using alkali-halophilic Citricoccus sp. P2.</title>
        <authorList>
            <person name="Luo C.-B."/>
        </authorList>
    </citation>
    <scope>NUCLEOTIDE SEQUENCE [LARGE SCALE GENOMIC DNA]</scope>
    <source>
        <strain evidence="2 3">P2</strain>
    </source>
</reference>
<evidence type="ECO:0000313" key="3">
    <source>
        <dbReference type="Proteomes" id="UP001219037"/>
    </source>
</evidence>
<dbReference type="RefSeq" id="WP_270106928.1">
    <property type="nucleotide sequence ID" value="NZ_CP121252.1"/>
</dbReference>
<accession>A0ABY8H5P5</accession>
<protein>
    <submittedName>
        <fullName evidence="2">DUF2334 domain-containing protein</fullName>
    </submittedName>
</protein>
<gene>
    <name evidence="2" type="ORF">P8192_13875</name>
</gene>
<dbReference type="EMBL" id="CP121252">
    <property type="protein sequence ID" value="WFP16447.1"/>
    <property type="molecule type" value="Genomic_DNA"/>
</dbReference>
<feature type="transmembrane region" description="Helical" evidence="1">
    <location>
        <begin position="14"/>
        <end position="34"/>
    </location>
</feature>